<dbReference type="eggNOG" id="COG1262">
    <property type="taxonomic scope" value="Bacteria"/>
</dbReference>
<dbReference type="OrthoDB" id="9768004at2"/>
<evidence type="ECO:0000313" key="1">
    <source>
        <dbReference type="EMBL" id="EDM52227.1"/>
    </source>
</evidence>
<dbReference type="EMBL" id="AAVL02000026">
    <property type="protein sequence ID" value="EDM52227.1"/>
    <property type="molecule type" value="Genomic_DNA"/>
</dbReference>
<name>A5Z417_9FIRM</name>
<dbReference type="STRING" id="411463.EUBVEN_00423"/>
<proteinExistence type="predicted"/>
<accession>A5Z417</accession>
<evidence type="ECO:0000313" key="2">
    <source>
        <dbReference type="Proteomes" id="UP000006000"/>
    </source>
</evidence>
<dbReference type="HOGENOM" id="CLU_047671_0_0_9"/>
<organism evidence="1 2">
    <name type="scientific">Eubacterium ventriosum ATCC 27560</name>
    <dbReference type="NCBI Taxonomy" id="411463"/>
    <lineage>
        <taxon>Bacteria</taxon>
        <taxon>Bacillati</taxon>
        <taxon>Bacillota</taxon>
        <taxon>Clostridia</taxon>
        <taxon>Eubacteriales</taxon>
        <taxon>Eubacteriaceae</taxon>
        <taxon>Eubacterium</taxon>
    </lineage>
</organism>
<reference evidence="1 2" key="2">
    <citation type="submission" date="2007-04" db="EMBL/GenBank/DDBJ databases">
        <title>Draft genome sequence of Eubacterium ventriosum (ATCC 27560).</title>
        <authorList>
            <person name="Sudarsanam P."/>
            <person name="Ley R."/>
            <person name="Guruge J."/>
            <person name="Turnbaugh P.J."/>
            <person name="Mahowald M."/>
            <person name="Liep D."/>
            <person name="Gordon J."/>
        </authorList>
    </citation>
    <scope>NUCLEOTIDE SEQUENCE [LARGE SCALE GENOMIC DNA]</scope>
    <source>
        <strain evidence="1 2">ATCC 27560</strain>
    </source>
</reference>
<dbReference type="InterPro" id="IPR016187">
    <property type="entry name" value="CTDL_fold"/>
</dbReference>
<comment type="caution">
    <text evidence="1">The sequence shown here is derived from an EMBL/GenBank/DDBJ whole genome shotgun (WGS) entry which is preliminary data.</text>
</comment>
<dbReference type="AlphaFoldDB" id="A5Z417"/>
<dbReference type="RefSeq" id="WP_005359622.1">
    <property type="nucleotide sequence ID" value="NZ_DS264268.1"/>
</dbReference>
<dbReference type="Proteomes" id="UP000006000">
    <property type="component" value="Unassembled WGS sequence"/>
</dbReference>
<protein>
    <recommendedName>
        <fullName evidence="3">Sulfatase-modifying factor enzyme domain-containing protein</fullName>
    </recommendedName>
</protein>
<reference evidence="1 2" key="1">
    <citation type="submission" date="2007-03" db="EMBL/GenBank/DDBJ databases">
        <authorList>
            <person name="Fulton L."/>
            <person name="Clifton S."/>
            <person name="Fulton B."/>
            <person name="Xu J."/>
            <person name="Minx P."/>
            <person name="Pepin K.H."/>
            <person name="Johnson M."/>
            <person name="Thiruvilangam P."/>
            <person name="Bhonagiri V."/>
            <person name="Nash W.E."/>
            <person name="Mardis E.R."/>
            <person name="Wilson R.K."/>
        </authorList>
    </citation>
    <scope>NUCLEOTIDE SEQUENCE [LARGE SCALE GENOMIC DNA]</scope>
    <source>
        <strain evidence="1 2">ATCC 27560</strain>
    </source>
</reference>
<gene>
    <name evidence="1" type="ORF">EUBVEN_00423</name>
</gene>
<evidence type="ECO:0008006" key="3">
    <source>
        <dbReference type="Google" id="ProtNLM"/>
    </source>
</evidence>
<sequence>MANFDDLQGAVAQFGANNKVIFDDTGMPSIMVAVPKAKYSDVITGGTDETLPFWIMDGEEKSVIYVSKFLNIVENDRAYSLGGYLPRNYINFDQSVAACKKKGAGWHLNQTGVFAYLNLLSQKMGTVPHGNTNYGKDYYHPYERGTMPQGESQRTLTGSGQPTWYHNHDMSGIADINGNLWEWTGGLRLMDGEIQIIPYGNSMKLDCDMSAESTLWKAIKPDGTLVEPGTAGTLKLDQASASAGIRVNTKVEFPTSGDTYRNIAFKSLGAASGVTIPKLLIALGLYPDSGVTGYGNDQIWMRCHGERLPCRGSAFNSTSVSGPSALDLNGLRSRSLVSIGFRSAFVE</sequence>
<dbReference type="SUPFAM" id="SSF56436">
    <property type="entry name" value="C-type lectin-like"/>
    <property type="match status" value="1"/>
</dbReference>